<comment type="similarity">
    <text evidence="9">Belongs to the GSP H family.</text>
</comment>
<comment type="subcellular location">
    <subcellularLocation>
        <location evidence="1">Cell inner membrane</location>
        <topology evidence="1">Single-pass membrane protein</topology>
    </subcellularLocation>
</comment>
<dbReference type="GO" id="GO:0005886">
    <property type="term" value="C:plasma membrane"/>
    <property type="evidence" value="ECO:0007669"/>
    <property type="project" value="UniProtKB-SubCell"/>
</dbReference>
<dbReference type="SUPFAM" id="SSF54523">
    <property type="entry name" value="Pili subunits"/>
    <property type="match status" value="1"/>
</dbReference>
<feature type="transmembrane region" description="Helical" evidence="11">
    <location>
        <begin position="6"/>
        <end position="30"/>
    </location>
</feature>
<sequence length="194" mass="20427">MKALRGFSLIELIVGMVILGVLLSLAMPGFSNWLRNARVRTAAESVQNGLQLARAEAVRRNTDVRFSLVNTTGSTCALDVAGPNWVISLDPPAGKCDKPASDTDPRIIQSRSGAEGSAATTLVAGQSSFIFNNLGRLTTPAANVDFKSATGNCLPEPGTVRCLRVVVSIGGQIRMCDPAFPTDNPKTADPQACI</sequence>
<dbReference type="NCBIfam" id="TIGR02532">
    <property type="entry name" value="IV_pilin_GFxxxE"/>
    <property type="match status" value="1"/>
</dbReference>
<evidence type="ECO:0000256" key="5">
    <source>
        <dbReference type="ARBA" id="ARBA00022519"/>
    </source>
</evidence>
<dbReference type="InterPro" id="IPR045584">
    <property type="entry name" value="Pilin-like"/>
</dbReference>
<dbReference type="GO" id="GO:0015627">
    <property type="term" value="C:type II protein secretion system complex"/>
    <property type="evidence" value="ECO:0007669"/>
    <property type="project" value="InterPro"/>
</dbReference>
<keyword evidence="3" id="KW-1003">Cell membrane</keyword>
<feature type="domain" description="General secretion pathway GspH" evidence="12">
    <location>
        <begin position="42"/>
        <end position="171"/>
    </location>
</feature>
<dbReference type="PROSITE" id="PS00409">
    <property type="entry name" value="PROKAR_NTER_METHYL"/>
    <property type="match status" value="1"/>
</dbReference>
<organism evidence="13 14">
    <name type="scientific">Candidatus Accumulibacter affinis</name>
    <dbReference type="NCBI Taxonomy" id="2954384"/>
    <lineage>
        <taxon>Bacteria</taxon>
        <taxon>Pseudomonadati</taxon>
        <taxon>Pseudomonadota</taxon>
        <taxon>Betaproteobacteria</taxon>
        <taxon>Candidatus Accumulibacter</taxon>
    </lineage>
</organism>
<evidence type="ECO:0000256" key="1">
    <source>
        <dbReference type="ARBA" id="ARBA00004377"/>
    </source>
</evidence>
<dbReference type="Pfam" id="PF07963">
    <property type="entry name" value="N_methyl"/>
    <property type="match status" value="1"/>
</dbReference>
<name>A0A935TIE8_9PROT</name>
<keyword evidence="7 11" id="KW-1133">Transmembrane helix</keyword>
<evidence type="ECO:0000256" key="11">
    <source>
        <dbReference type="SAM" id="Phobius"/>
    </source>
</evidence>
<dbReference type="EMBL" id="JADJOT010000009">
    <property type="protein sequence ID" value="MBK7954740.1"/>
    <property type="molecule type" value="Genomic_DNA"/>
</dbReference>
<dbReference type="AlphaFoldDB" id="A0A935TIE8"/>
<reference evidence="13 14" key="1">
    <citation type="submission" date="2020-10" db="EMBL/GenBank/DDBJ databases">
        <title>Connecting structure to function with the recovery of over 1000 high-quality activated sludge metagenome-assembled genomes encoding full-length rRNA genes using long-read sequencing.</title>
        <authorList>
            <person name="Singleton C.M."/>
            <person name="Petriglieri F."/>
            <person name="Kristensen J.M."/>
            <person name="Kirkegaard R.H."/>
            <person name="Michaelsen T.Y."/>
            <person name="Andersen M.H."/>
            <person name="Karst S.M."/>
            <person name="Dueholm M.S."/>
            <person name="Nielsen P.H."/>
            <person name="Albertsen M."/>
        </authorList>
    </citation>
    <scope>NUCLEOTIDE SEQUENCE [LARGE SCALE GENOMIC DNA]</scope>
    <source>
        <strain evidence="13">Fred_18-Q3-R57-64_BAT3C.720</strain>
    </source>
</reference>
<dbReference type="InterPro" id="IPR012902">
    <property type="entry name" value="N_methyl_site"/>
</dbReference>
<gene>
    <name evidence="13" type="ORF">IPK02_12730</name>
</gene>
<comment type="caution">
    <text evidence="13">The sequence shown here is derived from an EMBL/GenBank/DDBJ whole genome shotgun (WGS) entry which is preliminary data.</text>
</comment>
<evidence type="ECO:0000313" key="14">
    <source>
        <dbReference type="Proteomes" id="UP000706151"/>
    </source>
</evidence>
<evidence type="ECO:0000256" key="10">
    <source>
        <dbReference type="ARBA" id="ARBA00030775"/>
    </source>
</evidence>
<evidence type="ECO:0000256" key="8">
    <source>
        <dbReference type="ARBA" id="ARBA00023136"/>
    </source>
</evidence>
<evidence type="ECO:0000256" key="3">
    <source>
        <dbReference type="ARBA" id="ARBA00022475"/>
    </source>
</evidence>
<evidence type="ECO:0000256" key="9">
    <source>
        <dbReference type="ARBA" id="ARBA00025772"/>
    </source>
</evidence>
<keyword evidence="4" id="KW-0488">Methylation</keyword>
<dbReference type="GO" id="GO:0015628">
    <property type="term" value="P:protein secretion by the type II secretion system"/>
    <property type="evidence" value="ECO:0007669"/>
    <property type="project" value="InterPro"/>
</dbReference>
<protein>
    <recommendedName>
        <fullName evidence="2">Type II secretion system protein H</fullName>
    </recommendedName>
    <alternativeName>
        <fullName evidence="10">General secretion pathway protein H</fullName>
    </alternativeName>
</protein>
<evidence type="ECO:0000259" key="12">
    <source>
        <dbReference type="Pfam" id="PF12019"/>
    </source>
</evidence>
<keyword evidence="5" id="KW-0997">Cell inner membrane</keyword>
<dbReference type="Proteomes" id="UP000706151">
    <property type="component" value="Unassembled WGS sequence"/>
</dbReference>
<evidence type="ECO:0000256" key="2">
    <source>
        <dbReference type="ARBA" id="ARBA00021549"/>
    </source>
</evidence>
<evidence type="ECO:0000256" key="4">
    <source>
        <dbReference type="ARBA" id="ARBA00022481"/>
    </source>
</evidence>
<evidence type="ECO:0000313" key="13">
    <source>
        <dbReference type="EMBL" id="MBK7954740.1"/>
    </source>
</evidence>
<evidence type="ECO:0000256" key="6">
    <source>
        <dbReference type="ARBA" id="ARBA00022692"/>
    </source>
</evidence>
<keyword evidence="6 11" id="KW-0812">Transmembrane</keyword>
<keyword evidence="8 11" id="KW-0472">Membrane</keyword>
<dbReference type="Pfam" id="PF12019">
    <property type="entry name" value="GspH"/>
    <property type="match status" value="1"/>
</dbReference>
<dbReference type="InterPro" id="IPR022346">
    <property type="entry name" value="T2SS_GspH"/>
</dbReference>
<evidence type="ECO:0000256" key="7">
    <source>
        <dbReference type="ARBA" id="ARBA00022989"/>
    </source>
</evidence>
<accession>A0A935TIE8</accession>
<dbReference type="Gene3D" id="3.55.40.10">
    <property type="entry name" value="minor pseudopilin epsh domain"/>
    <property type="match status" value="1"/>
</dbReference>
<proteinExistence type="inferred from homology"/>